<feature type="domain" description="SGNH hydrolase-type esterase" evidence="1">
    <location>
        <begin position="92"/>
        <end position="317"/>
    </location>
</feature>
<evidence type="ECO:0000313" key="3">
    <source>
        <dbReference type="Proteomes" id="UP000005317"/>
    </source>
</evidence>
<dbReference type="EMBL" id="JH651384">
    <property type="protein sequence ID" value="EIJ35980.1"/>
    <property type="molecule type" value="Genomic_DNA"/>
</dbReference>
<dbReference type="AlphaFoldDB" id="A0A656HKY1"/>
<dbReference type="InterPro" id="IPR036514">
    <property type="entry name" value="SGNH_hydro_sf"/>
</dbReference>
<dbReference type="PANTHER" id="PTHR30383">
    <property type="entry name" value="THIOESTERASE 1/PROTEASE 1/LYSOPHOSPHOLIPASE L1"/>
    <property type="match status" value="1"/>
</dbReference>
<proteinExistence type="predicted"/>
<dbReference type="InterPro" id="IPR051532">
    <property type="entry name" value="Ester_Hydrolysis_Enzymes"/>
</dbReference>
<dbReference type="Proteomes" id="UP000005317">
    <property type="component" value="Unassembled WGS sequence"/>
</dbReference>
<dbReference type="Gene3D" id="3.40.50.1110">
    <property type="entry name" value="SGNH hydrolase"/>
    <property type="match status" value="1"/>
</dbReference>
<gene>
    <name evidence="2" type="ORF">Thini_3468</name>
</gene>
<dbReference type="PANTHER" id="PTHR30383:SF5">
    <property type="entry name" value="SGNH HYDROLASE-TYPE ESTERASE DOMAIN-CONTAINING PROTEIN"/>
    <property type="match status" value="1"/>
</dbReference>
<dbReference type="OrthoDB" id="8477981at2"/>
<dbReference type="Pfam" id="PF13472">
    <property type="entry name" value="Lipase_GDSL_2"/>
    <property type="match status" value="1"/>
</dbReference>
<organism evidence="2 3">
    <name type="scientific">Thiothrix nivea (strain ATCC 35100 / DSM 5205 / JP2)</name>
    <dbReference type="NCBI Taxonomy" id="870187"/>
    <lineage>
        <taxon>Bacteria</taxon>
        <taxon>Pseudomonadati</taxon>
        <taxon>Pseudomonadota</taxon>
        <taxon>Gammaproteobacteria</taxon>
        <taxon>Thiotrichales</taxon>
        <taxon>Thiotrichaceae</taxon>
        <taxon>Thiothrix</taxon>
    </lineage>
</organism>
<dbReference type="GO" id="GO:0004622">
    <property type="term" value="F:phosphatidylcholine lysophospholipase activity"/>
    <property type="evidence" value="ECO:0007669"/>
    <property type="project" value="TreeGrafter"/>
</dbReference>
<keyword evidence="3" id="KW-1185">Reference proteome</keyword>
<dbReference type="SUPFAM" id="SSF52266">
    <property type="entry name" value="SGNH hydrolase"/>
    <property type="match status" value="1"/>
</dbReference>
<evidence type="ECO:0000259" key="1">
    <source>
        <dbReference type="Pfam" id="PF13472"/>
    </source>
</evidence>
<protein>
    <submittedName>
        <fullName evidence="2">Lipolytic protein G-D-S-L family</fullName>
    </submittedName>
</protein>
<name>A0A656HKY1_THINJ</name>
<dbReference type="RefSeq" id="WP_002709874.1">
    <property type="nucleotide sequence ID" value="NZ_JH651384.1"/>
</dbReference>
<evidence type="ECO:0000313" key="2">
    <source>
        <dbReference type="EMBL" id="EIJ35980.1"/>
    </source>
</evidence>
<sequence>MKKVLAINVLVFVGIIVLLEGSARLAVSQNEVNPVFDDQSLRVRDRPFVETDEVRGFALKSGFKSDLYSINANGFRGGELPPDLGEKYVILALGESTTFGWGVDDQHTYPYLLNTHFQHDDVYIVNAGIPSYTSAQTLLYLKEILNKKEIDPRFALINILWNDVWYSTVKNWDPEILVHQRPPVWFGLMSKYSRLFNVIFMGLRSRELVNVVNEKAVQEYGHNLEKMILLCRDNNIKVAFVEPPFDADHVSEDGLNEFHTQYTKSFLIDTAKHYAEKMHEVAAKYGVAVIKHQFDLFGNLNHYDLFLDGMHPNPAGNNLMAKDVYDKLSPVIGYN</sequence>
<dbReference type="InterPro" id="IPR013830">
    <property type="entry name" value="SGNH_hydro"/>
</dbReference>
<accession>A0A656HKY1</accession>
<reference evidence="3" key="1">
    <citation type="journal article" date="2011" name="Stand. Genomic Sci.">
        <title>Genome sequence of the filamentous, gliding Thiothrix nivea neotype strain (JP2(T)).</title>
        <authorList>
            <person name="Lapidus A."/>
            <person name="Nolan M."/>
            <person name="Lucas S."/>
            <person name="Glavina Del Rio T."/>
            <person name="Tice H."/>
            <person name="Cheng J.F."/>
            <person name="Tapia R."/>
            <person name="Han C."/>
            <person name="Goodwin L."/>
            <person name="Pitluck S."/>
            <person name="Liolios K."/>
            <person name="Pagani I."/>
            <person name="Ivanova N."/>
            <person name="Huntemann M."/>
            <person name="Mavromatis K."/>
            <person name="Mikhailova N."/>
            <person name="Pati A."/>
            <person name="Chen A."/>
            <person name="Palaniappan K."/>
            <person name="Land M."/>
            <person name="Brambilla E.M."/>
            <person name="Rohde M."/>
            <person name="Abt B."/>
            <person name="Verbarg S."/>
            <person name="Goker M."/>
            <person name="Bristow J."/>
            <person name="Eisen J.A."/>
            <person name="Markowitz V."/>
            <person name="Hugenholtz P."/>
            <person name="Kyrpides N.C."/>
            <person name="Klenk H.P."/>
            <person name="Woyke T."/>
        </authorList>
    </citation>
    <scope>NUCLEOTIDE SEQUENCE [LARGE SCALE GENOMIC DNA]</scope>
    <source>
        <strain evidence="3">ATCC 35100 / DSM 5205 / JP2</strain>
    </source>
</reference>